<evidence type="ECO:0000313" key="8">
    <source>
        <dbReference type="EMBL" id="KAF6157140.1"/>
    </source>
</evidence>
<dbReference type="PANTHER" id="PTHR23076">
    <property type="entry name" value="METALLOPROTEASE M41 FTSH"/>
    <property type="match status" value="1"/>
</dbReference>
<evidence type="ECO:0000259" key="6">
    <source>
        <dbReference type="Pfam" id="PF01434"/>
    </source>
</evidence>
<dbReference type="GO" id="GO:0009507">
    <property type="term" value="C:chloroplast"/>
    <property type="evidence" value="ECO:0007669"/>
    <property type="project" value="TreeGrafter"/>
</dbReference>
<dbReference type="SUPFAM" id="SSF52540">
    <property type="entry name" value="P-loop containing nucleoside triphosphate hydrolases"/>
    <property type="match status" value="1"/>
</dbReference>
<dbReference type="GO" id="GO:0016887">
    <property type="term" value="F:ATP hydrolysis activity"/>
    <property type="evidence" value="ECO:0007669"/>
    <property type="project" value="InterPro"/>
</dbReference>
<gene>
    <name evidence="8" type="ORF">GIB67_041601</name>
</gene>
<dbReference type="InterPro" id="IPR037219">
    <property type="entry name" value="Peptidase_M41-like"/>
</dbReference>
<evidence type="ECO:0000256" key="4">
    <source>
        <dbReference type="ARBA" id="ARBA00022801"/>
    </source>
</evidence>
<reference evidence="8 9" key="1">
    <citation type="journal article" date="2020" name="IScience">
        <title>Genome Sequencing of the Endangered Kingdonia uniflora (Circaeasteraceae, Ranunculales) Reveals Potential Mechanisms of Evolutionary Specialization.</title>
        <authorList>
            <person name="Sun Y."/>
            <person name="Deng T."/>
            <person name="Zhang A."/>
            <person name="Moore M.J."/>
            <person name="Landis J.B."/>
            <person name="Lin N."/>
            <person name="Zhang H."/>
            <person name="Zhang X."/>
            <person name="Huang J."/>
            <person name="Zhang X."/>
            <person name="Sun H."/>
            <person name="Wang H."/>
        </authorList>
    </citation>
    <scope>NUCLEOTIDE SEQUENCE [LARGE SCALE GENOMIC DNA]</scope>
    <source>
        <strain evidence="8">TB1705</strain>
        <tissue evidence="8">Leaf</tissue>
    </source>
</reference>
<dbReference type="GO" id="GO:0004222">
    <property type="term" value="F:metalloendopeptidase activity"/>
    <property type="evidence" value="ECO:0007669"/>
    <property type="project" value="InterPro"/>
</dbReference>
<comment type="similarity">
    <text evidence="2">In the N-terminal section; belongs to the AAA ATPase family.</text>
</comment>
<dbReference type="InterPro" id="IPR000642">
    <property type="entry name" value="Peptidase_M41"/>
</dbReference>
<protein>
    <submittedName>
        <fullName evidence="8">Uncharacterized protein</fullName>
    </submittedName>
</protein>
<dbReference type="GO" id="GO:0045037">
    <property type="term" value="P:protein import into chloroplast stroma"/>
    <property type="evidence" value="ECO:0007669"/>
    <property type="project" value="TreeGrafter"/>
</dbReference>
<proteinExistence type="inferred from homology"/>
<dbReference type="GO" id="GO:0006508">
    <property type="term" value="P:proteolysis"/>
    <property type="evidence" value="ECO:0007669"/>
    <property type="project" value="UniProtKB-KW"/>
</dbReference>
<dbReference type="EMBL" id="JACGCM010001281">
    <property type="protein sequence ID" value="KAF6157140.1"/>
    <property type="molecule type" value="Genomic_DNA"/>
</dbReference>
<name>A0A7J7MQQ9_9MAGN</name>
<evidence type="ECO:0000259" key="7">
    <source>
        <dbReference type="Pfam" id="PF17862"/>
    </source>
</evidence>
<evidence type="ECO:0000256" key="3">
    <source>
        <dbReference type="ARBA" id="ARBA00022670"/>
    </source>
</evidence>
<dbReference type="Gene3D" id="3.40.50.300">
    <property type="entry name" value="P-loop containing nucleotide triphosphate hydrolases"/>
    <property type="match status" value="1"/>
</dbReference>
<dbReference type="PANTHER" id="PTHR23076:SF37">
    <property type="entry name" value="ATP-DEPENDENT ZINC METALLOPROTEASE FTSH 4, MITOCHONDRIAL"/>
    <property type="match status" value="1"/>
</dbReference>
<dbReference type="InterPro" id="IPR003959">
    <property type="entry name" value="ATPase_AAA_core"/>
</dbReference>
<accession>A0A7J7MQQ9</accession>
<keyword evidence="4" id="KW-0378">Hydrolase</keyword>
<dbReference type="SUPFAM" id="SSF140990">
    <property type="entry name" value="FtsH protease domain-like"/>
    <property type="match status" value="1"/>
</dbReference>
<dbReference type="InterPro" id="IPR041569">
    <property type="entry name" value="AAA_lid_3"/>
</dbReference>
<evidence type="ECO:0000259" key="5">
    <source>
        <dbReference type="Pfam" id="PF00004"/>
    </source>
</evidence>
<feature type="domain" description="ATPase AAA-type core" evidence="5">
    <location>
        <begin position="209"/>
        <end position="242"/>
    </location>
</feature>
<dbReference type="InterPro" id="IPR027417">
    <property type="entry name" value="P-loop_NTPase"/>
</dbReference>
<dbReference type="GO" id="GO:0004176">
    <property type="term" value="F:ATP-dependent peptidase activity"/>
    <property type="evidence" value="ECO:0007669"/>
    <property type="project" value="InterPro"/>
</dbReference>
<evidence type="ECO:0000256" key="1">
    <source>
        <dbReference type="ARBA" id="ARBA00010044"/>
    </source>
</evidence>
<comment type="similarity">
    <text evidence="1">In the C-terminal section; belongs to the peptidase M41 family.</text>
</comment>
<sequence>MSGENPQPFHRTFCNSFVCFSAGNKFADLHRRFQSSYVGYFTLRVRNPDASCDTAILNDLYRTNDPEGVMRLFESQTSLHSNPSAIVEYMKALVKVERLDESELLKTIQRGHFVVPREERSIGGLLAFQNVEKSIKDDIHGLGALIQDLGMMKVLNLKKEVQSSTESSTKFSDVKGVDEAKAELEEIVHFLRDPERFTHLGVKIPKGFLLVEPPGTGKTMLARIIAGEAGVPFVSCNSRVLKAEDVDLMIIARGARGFSGAALANLVNIAALKAAMDGAKAVTTSDLEDAKDKIEMGSERKSAVISNKLWKESAVHEAGHALVAIYTDGALAVHKATIVPRGAFHSMISYVLDKNEEISISKGQLLAQLDVSMGGWAAEDLIYGLDGVTSVACSNIQKAIDLAITMVTQYGISKEIGLSWHDYYDIDSMSTVTKLLIKKEVKELLDAAYNNAKDILTVHR</sequence>
<dbReference type="Pfam" id="PF00004">
    <property type="entry name" value="AAA"/>
    <property type="match status" value="1"/>
</dbReference>
<keyword evidence="9" id="KW-1185">Reference proteome</keyword>
<feature type="domain" description="AAA ATPase AAA+ lid" evidence="7">
    <location>
        <begin position="245"/>
        <end position="288"/>
    </location>
</feature>
<organism evidence="8 9">
    <name type="scientific">Kingdonia uniflora</name>
    <dbReference type="NCBI Taxonomy" id="39325"/>
    <lineage>
        <taxon>Eukaryota</taxon>
        <taxon>Viridiplantae</taxon>
        <taxon>Streptophyta</taxon>
        <taxon>Embryophyta</taxon>
        <taxon>Tracheophyta</taxon>
        <taxon>Spermatophyta</taxon>
        <taxon>Magnoliopsida</taxon>
        <taxon>Ranunculales</taxon>
        <taxon>Circaeasteraceae</taxon>
        <taxon>Kingdonia</taxon>
    </lineage>
</organism>
<dbReference type="Pfam" id="PF17862">
    <property type="entry name" value="AAA_lid_3"/>
    <property type="match status" value="1"/>
</dbReference>
<dbReference type="Gene3D" id="1.20.58.760">
    <property type="entry name" value="Peptidase M41"/>
    <property type="match status" value="1"/>
</dbReference>
<dbReference type="OrthoDB" id="1413014at2759"/>
<evidence type="ECO:0000313" key="9">
    <source>
        <dbReference type="Proteomes" id="UP000541444"/>
    </source>
</evidence>
<dbReference type="GO" id="GO:0005524">
    <property type="term" value="F:ATP binding"/>
    <property type="evidence" value="ECO:0007669"/>
    <property type="project" value="InterPro"/>
</dbReference>
<comment type="caution">
    <text evidence="8">The sequence shown here is derived from an EMBL/GenBank/DDBJ whole genome shotgun (WGS) entry which is preliminary data.</text>
</comment>
<keyword evidence="3" id="KW-0645">Protease</keyword>
<dbReference type="AlphaFoldDB" id="A0A7J7MQQ9"/>
<feature type="domain" description="Peptidase M41" evidence="6">
    <location>
        <begin position="304"/>
        <end position="460"/>
    </location>
</feature>
<dbReference type="Proteomes" id="UP000541444">
    <property type="component" value="Unassembled WGS sequence"/>
</dbReference>
<dbReference type="Pfam" id="PF01434">
    <property type="entry name" value="Peptidase_M41"/>
    <property type="match status" value="1"/>
</dbReference>
<evidence type="ECO:0000256" key="2">
    <source>
        <dbReference type="ARBA" id="ARBA00010550"/>
    </source>
</evidence>